<dbReference type="EMBL" id="KB644411">
    <property type="protein sequence ID" value="EPS28464.1"/>
    <property type="molecule type" value="Genomic_DNA"/>
</dbReference>
<dbReference type="AlphaFoldDB" id="S7ZDV5"/>
<keyword evidence="3" id="KW-1185">Reference proteome</keyword>
<protein>
    <submittedName>
        <fullName evidence="2">Uncharacterized protein</fullName>
    </submittedName>
</protein>
<evidence type="ECO:0000256" key="1">
    <source>
        <dbReference type="SAM" id="MobiDB-lite"/>
    </source>
</evidence>
<dbReference type="Proteomes" id="UP000019376">
    <property type="component" value="Unassembled WGS sequence"/>
</dbReference>
<organism evidence="2 3">
    <name type="scientific">Penicillium oxalicum (strain 114-2 / CGMCC 5302)</name>
    <name type="common">Penicillium decumbens</name>
    <dbReference type="NCBI Taxonomy" id="933388"/>
    <lineage>
        <taxon>Eukaryota</taxon>
        <taxon>Fungi</taxon>
        <taxon>Dikarya</taxon>
        <taxon>Ascomycota</taxon>
        <taxon>Pezizomycotina</taxon>
        <taxon>Eurotiomycetes</taxon>
        <taxon>Eurotiomycetidae</taxon>
        <taxon>Eurotiales</taxon>
        <taxon>Aspergillaceae</taxon>
        <taxon>Penicillium</taxon>
    </lineage>
</organism>
<accession>S7ZDV5</accession>
<evidence type="ECO:0000313" key="3">
    <source>
        <dbReference type="Proteomes" id="UP000019376"/>
    </source>
</evidence>
<reference evidence="2 3" key="1">
    <citation type="journal article" date="2013" name="PLoS ONE">
        <title>Genomic and secretomic analyses reveal unique features of the lignocellulolytic enzyme system of Penicillium decumbens.</title>
        <authorList>
            <person name="Liu G."/>
            <person name="Zhang L."/>
            <person name="Wei X."/>
            <person name="Zou G."/>
            <person name="Qin Y."/>
            <person name="Ma L."/>
            <person name="Li J."/>
            <person name="Zheng H."/>
            <person name="Wang S."/>
            <person name="Wang C."/>
            <person name="Xun L."/>
            <person name="Zhao G.-P."/>
            <person name="Zhou Z."/>
            <person name="Qu Y."/>
        </authorList>
    </citation>
    <scope>NUCLEOTIDE SEQUENCE [LARGE SCALE GENOMIC DNA]</scope>
    <source>
        <strain evidence="3">114-2 / CGMCC 5302</strain>
    </source>
</reference>
<dbReference type="HOGENOM" id="CLU_2184864_0_0_1"/>
<feature type="region of interest" description="Disordered" evidence="1">
    <location>
        <begin position="61"/>
        <end position="89"/>
    </location>
</feature>
<evidence type="ECO:0000313" key="2">
    <source>
        <dbReference type="EMBL" id="EPS28464.1"/>
    </source>
</evidence>
<name>S7ZDV5_PENO1</name>
<gene>
    <name evidence="2" type="ORF">PDE_03410</name>
</gene>
<sequence length="109" mass="12352">MCLRHRKNKSAQSFTTGILAQISRHHCLMLVDEQIIEATDCHDEAIASKNTHAFEGHMIEAIPRDIPSRRPGPSASLTSVRSDSKEKRAPRGVNFFHAVYHRSKQKSFK</sequence>
<proteinExistence type="predicted"/>